<feature type="transmembrane region" description="Helical" evidence="1">
    <location>
        <begin position="71"/>
        <end position="91"/>
    </location>
</feature>
<feature type="transmembrane region" description="Helical" evidence="1">
    <location>
        <begin position="39"/>
        <end position="59"/>
    </location>
</feature>
<feature type="transmembrane region" description="Helical" evidence="1">
    <location>
        <begin position="172"/>
        <end position="191"/>
    </location>
</feature>
<dbReference type="OrthoDB" id="1653819at2"/>
<protein>
    <submittedName>
        <fullName evidence="2">Spore cortex biosynthesis protein YabQ</fullName>
    </submittedName>
</protein>
<evidence type="ECO:0000313" key="2">
    <source>
        <dbReference type="EMBL" id="SEU06410.1"/>
    </source>
</evidence>
<evidence type="ECO:0000313" key="3">
    <source>
        <dbReference type="Proteomes" id="UP000199095"/>
    </source>
</evidence>
<dbReference type="RefSeq" id="WP_093137638.1">
    <property type="nucleotide sequence ID" value="NZ_FOHJ01000017.1"/>
</dbReference>
<dbReference type="InterPro" id="IPR019074">
    <property type="entry name" value="YabQ"/>
</dbReference>
<feature type="transmembrane region" description="Helical" evidence="1">
    <location>
        <begin position="127"/>
        <end position="147"/>
    </location>
</feature>
<accession>A0A1I0JAW5</accession>
<sequence length="199" mass="23966">MSLSLQFITILVMAGSGMYLGIAADTFHRFHNRKKRRTWILYINEILFWILQGLVIFYILYLTNYGQLRLYIWLALILGFAFYQSLLRVWYLKMLEHLIQFSVTTYQVIRRLIQRIIIAPLSWMLKVLTYLLTLFWAVVIWVILLPWKIVRSPLLFIGKQIKKYIPENIKKFFLSFLAFCSKILNNLVDFWKAIFAKRR</sequence>
<organism evidence="2 3">
    <name type="scientific">Salinibacillus kushneri</name>
    <dbReference type="NCBI Taxonomy" id="237682"/>
    <lineage>
        <taxon>Bacteria</taxon>
        <taxon>Bacillati</taxon>
        <taxon>Bacillota</taxon>
        <taxon>Bacilli</taxon>
        <taxon>Bacillales</taxon>
        <taxon>Bacillaceae</taxon>
        <taxon>Salinibacillus</taxon>
    </lineage>
</organism>
<dbReference type="Pfam" id="PF09578">
    <property type="entry name" value="Spore_YabQ"/>
    <property type="match status" value="1"/>
</dbReference>
<keyword evidence="1" id="KW-1133">Transmembrane helix</keyword>
<proteinExistence type="predicted"/>
<dbReference type="NCBIfam" id="TIGR02893">
    <property type="entry name" value="spore_yabQ"/>
    <property type="match status" value="1"/>
</dbReference>
<feature type="transmembrane region" description="Helical" evidence="1">
    <location>
        <begin position="6"/>
        <end position="27"/>
    </location>
</feature>
<dbReference type="STRING" id="237682.SAMN05421676_1176"/>
<keyword evidence="1" id="KW-0472">Membrane</keyword>
<name>A0A1I0JAW5_9BACI</name>
<dbReference type="EMBL" id="FOHJ01000017">
    <property type="protein sequence ID" value="SEU06410.1"/>
    <property type="molecule type" value="Genomic_DNA"/>
</dbReference>
<evidence type="ECO:0000256" key="1">
    <source>
        <dbReference type="SAM" id="Phobius"/>
    </source>
</evidence>
<gene>
    <name evidence="2" type="ORF">SAMN05421676_1176</name>
</gene>
<reference evidence="3" key="1">
    <citation type="submission" date="2016-10" db="EMBL/GenBank/DDBJ databases">
        <authorList>
            <person name="Varghese N."/>
            <person name="Submissions S."/>
        </authorList>
    </citation>
    <scope>NUCLEOTIDE SEQUENCE [LARGE SCALE GENOMIC DNA]</scope>
    <source>
        <strain evidence="3">CGMCC 1.3566</strain>
    </source>
</reference>
<keyword evidence="1" id="KW-0812">Transmembrane</keyword>
<dbReference type="Proteomes" id="UP000199095">
    <property type="component" value="Unassembled WGS sequence"/>
</dbReference>
<dbReference type="AlphaFoldDB" id="A0A1I0JAW5"/>
<keyword evidence="3" id="KW-1185">Reference proteome</keyword>